<keyword evidence="4" id="KW-1185">Reference proteome</keyword>
<dbReference type="Proteomes" id="UP000053676">
    <property type="component" value="Unassembled WGS sequence"/>
</dbReference>
<keyword evidence="1" id="KW-0547">Nucleotide-binding</keyword>
<evidence type="ECO:0000256" key="1">
    <source>
        <dbReference type="ARBA" id="ARBA00022741"/>
    </source>
</evidence>
<proteinExistence type="predicted"/>
<dbReference type="GO" id="GO:0005634">
    <property type="term" value="C:nucleus"/>
    <property type="evidence" value="ECO:0007669"/>
    <property type="project" value="TreeGrafter"/>
</dbReference>
<dbReference type="GO" id="GO:0005524">
    <property type="term" value="F:ATP binding"/>
    <property type="evidence" value="ECO:0007669"/>
    <property type="project" value="UniProtKB-KW"/>
</dbReference>
<accession>W2TV31</accession>
<evidence type="ECO:0000313" key="3">
    <source>
        <dbReference type="EMBL" id="ETN84897.1"/>
    </source>
</evidence>
<dbReference type="PANTHER" id="PTHR48103:SF2">
    <property type="entry name" value="MIDASIN"/>
    <property type="match status" value="1"/>
</dbReference>
<dbReference type="GO" id="GO:0000027">
    <property type="term" value="P:ribosomal large subunit assembly"/>
    <property type="evidence" value="ECO:0007669"/>
    <property type="project" value="TreeGrafter"/>
</dbReference>
<evidence type="ECO:0000256" key="2">
    <source>
        <dbReference type="ARBA" id="ARBA00022840"/>
    </source>
</evidence>
<protein>
    <submittedName>
        <fullName evidence="3">Uncharacterized protein</fullName>
    </submittedName>
</protein>
<feature type="non-terminal residue" evidence="3">
    <location>
        <position position="1"/>
    </location>
</feature>
<keyword evidence="2" id="KW-0067">ATP-binding</keyword>
<dbReference type="AlphaFoldDB" id="W2TV31"/>
<dbReference type="PANTHER" id="PTHR48103">
    <property type="entry name" value="MIDASIN-RELATED"/>
    <property type="match status" value="1"/>
</dbReference>
<dbReference type="STRING" id="51031.W2TV31"/>
<dbReference type="KEGG" id="nai:NECAME_06621"/>
<dbReference type="InterPro" id="IPR027417">
    <property type="entry name" value="P-loop_NTPase"/>
</dbReference>
<dbReference type="GO" id="GO:0030687">
    <property type="term" value="C:preribosome, large subunit precursor"/>
    <property type="evidence" value="ECO:0007669"/>
    <property type="project" value="TreeGrafter"/>
</dbReference>
<dbReference type="GO" id="GO:0000055">
    <property type="term" value="P:ribosomal large subunit export from nucleus"/>
    <property type="evidence" value="ECO:0007669"/>
    <property type="project" value="TreeGrafter"/>
</dbReference>
<dbReference type="EMBL" id="KI657839">
    <property type="protein sequence ID" value="ETN84897.1"/>
    <property type="molecule type" value="Genomic_DNA"/>
</dbReference>
<dbReference type="Gene3D" id="3.40.50.300">
    <property type="entry name" value="P-loop containing nucleotide triphosphate hydrolases"/>
    <property type="match status" value="1"/>
</dbReference>
<evidence type="ECO:0000313" key="4">
    <source>
        <dbReference type="Proteomes" id="UP000053676"/>
    </source>
</evidence>
<name>W2TV31_NECAM</name>
<gene>
    <name evidence="3" type="ORF">NECAME_06621</name>
</gene>
<sequence>ASVLDRLNSCLESEGRLVISERQSSFEPLEPHSNFRVFLSMDPQNGEISRAMRNRSVEMFVTSNQQWNKNPADVAAVISSSSKCVPLKVSESLCLLPVEKQLHFSILLNELSVEEACRAFGLPYVADAYDNSQAGIFPPFGKEVNTEV</sequence>
<reference evidence="4" key="1">
    <citation type="journal article" date="2014" name="Nat. Genet.">
        <title>Genome of the human hookworm Necator americanus.</title>
        <authorList>
            <person name="Tang Y.T."/>
            <person name="Gao X."/>
            <person name="Rosa B.A."/>
            <person name="Abubucker S."/>
            <person name="Hallsworth-Pepin K."/>
            <person name="Martin J."/>
            <person name="Tyagi R."/>
            <person name="Heizer E."/>
            <person name="Zhang X."/>
            <person name="Bhonagiri-Palsikar V."/>
            <person name="Minx P."/>
            <person name="Warren W.C."/>
            <person name="Wang Q."/>
            <person name="Zhan B."/>
            <person name="Hotez P.J."/>
            <person name="Sternberg P.W."/>
            <person name="Dougall A."/>
            <person name="Gaze S.T."/>
            <person name="Mulvenna J."/>
            <person name="Sotillo J."/>
            <person name="Ranganathan S."/>
            <person name="Rabelo E.M."/>
            <person name="Wilson R.K."/>
            <person name="Felgner P.L."/>
            <person name="Bethony J."/>
            <person name="Hawdon J.M."/>
            <person name="Gasser R.B."/>
            <person name="Loukas A."/>
            <person name="Mitreva M."/>
        </authorList>
    </citation>
    <scope>NUCLEOTIDE SEQUENCE [LARGE SCALE GENOMIC DNA]</scope>
</reference>
<dbReference type="OrthoDB" id="5920652at2759"/>
<organism evidence="3 4">
    <name type="scientific">Necator americanus</name>
    <name type="common">Human hookworm</name>
    <dbReference type="NCBI Taxonomy" id="51031"/>
    <lineage>
        <taxon>Eukaryota</taxon>
        <taxon>Metazoa</taxon>
        <taxon>Ecdysozoa</taxon>
        <taxon>Nematoda</taxon>
        <taxon>Chromadorea</taxon>
        <taxon>Rhabditida</taxon>
        <taxon>Rhabditina</taxon>
        <taxon>Rhabditomorpha</taxon>
        <taxon>Strongyloidea</taxon>
        <taxon>Ancylostomatidae</taxon>
        <taxon>Bunostominae</taxon>
        <taxon>Necator</taxon>
    </lineage>
</organism>